<reference evidence="3 4" key="1">
    <citation type="submission" date="2017-08" db="EMBL/GenBank/DDBJ databases">
        <title>Infants hospitalized years apart are colonized by the same room-sourced microbial strains.</title>
        <authorList>
            <person name="Brooks B."/>
            <person name="Olm M.R."/>
            <person name="Firek B.A."/>
            <person name="Baker R."/>
            <person name="Thomas B.C."/>
            <person name="Morowitz M.J."/>
            <person name="Banfield J.F."/>
        </authorList>
    </citation>
    <scope>NUCLEOTIDE SEQUENCE [LARGE SCALE GENOMIC DNA]</scope>
    <source>
        <strain evidence="3">S2_005_001_R1_22</strain>
    </source>
</reference>
<dbReference type="GO" id="GO:0016829">
    <property type="term" value="F:lyase activity"/>
    <property type="evidence" value="ECO:0007669"/>
    <property type="project" value="UniProtKB-KW"/>
</dbReference>
<dbReference type="Gene3D" id="2.30.130.110">
    <property type="match status" value="1"/>
</dbReference>
<feature type="domain" description="SAF" evidence="2">
    <location>
        <begin position="352"/>
        <end position="423"/>
    </location>
</feature>
<dbReference type="InterPro" id="IPR013974">
    <property type="entry name" value="SAF"/>
</dbReference>
<keyword evidence="1" id="KW-0456">Lyase</keyword>
<protein>
    <submittedName>
        <fullName evidence="3">Pyridoxal 4-dehydrogenase</fullName>
    </submittedName>
</protein>
<dbReference type="PANTHER" id="PTHR42686">
    <property type="entry name" value="GH17980P-RELATED"/>
    <property type="match status" value="1"/>
</dbReference>
<dbReference type="CDD" id="cd11613">
    <property type="entry name" value="SAF_AH_GD"/>
    <property type="match status" value="1"/>
</dbReference>
<dbReference type="Proteomes" id="UP000249229">
    <property type="component" value="Unassembled WGS sequence"/>
</dbReference>
<dbReference type="InterPro" id="IPR020471">
    <property type="entry name" value="AKR"/>
</dbReference>
<comment type="caution">
    <text evidence="3">The sequence shown here is derived from an EMBL/GenBank/DDBJ whole genome shotgun (WGS) entry which is preliminary data.</text>
</comment>
<dbReference type="GO" id="GO:0005829">
    <property type="term" value="C:cytosol"/>
    <property type="evidence" value="ECO:0007669"/>
    <property type="project" value="TreeGrafter"/>
</dbReference>
<evidence type="ECO:0000313" key="4">
    <source>
        <dbReference type="Proteomes" id="UP000249229"/>
    </source>
</evidence>
<evidence type="ECO:0000313" key="3">
    <source>
        <dbReference type="EMBL" id="PZQ61274.1"/>
    </source>
</evidence>
<dbReference type="SMART" id="SM00858">
    <property type="entry name" value="SAF"/>
    <property type="match status" value="1"/>
</dbReference>
<dbReference type="InterPro" id="IPR036812">
    <property type="entry name" value="NAD(P)_OxRdtase_dom_sf"/>
</dbReference>
<proteinExistence type="predicted"/>
<evidence type="ECO:0000256" key="1">
    <source>
        <dbReference type="ARBA" id="ARBA00023239"/>
    </source>
</evidence>
<dbReference type="EMBL" id="QFQI01000003">
    <property type="protein sequence ID" value="PZQ61274.1"/>
    <property type="molecule type" value="Genomic_DNA"/>
</dbReference>
<dbReference type="Gene3D" id="3.20.20.100">
    <property type="entry name" value="NADP-dependent oxidoreductase domain"/>
    <property type="match status" value="1"/>
</dbReference>
<dbReference type="SUPFAM" id="SSF51430">
    <property type="entry name" value="NAD(P)-linked oxidoreductase"/>
    <property type="match status" value="1"/>
</dbReference>
<name>A0A2W5P825_9SPHN</name>
<dbReference type="PANTHER" id="PTHR42686:SF1">
    <property type="entry name" value="GH17980P-RELATED"/>
    <property type="match status" value="1"/>
</dbReference>
<organism evidence="3 4">
    <name type="scientific">Sphingomonas taxi</name>
    <dbReference type="NCBI Taxonomy" id="1549858"/>
    <lineage>
        <taxon>Bacteria</taxon>
        <taxon>Pseudomonadati</taxon>
        <taxon>Pseudomonadota</taxon>
        <taxon>Alphaproteobacteria</taxon>
        <taxon>Sphingomonadales</taxon>
        <taxon>Sphingomonadaceae</taxon>
        <taxon>Sphingomonas</taxon>
    </lineage>
</organism>
<evidence type="ECO:0000259" key="2">
    <source>
        <dbReference type="SMART" id="SM00858"/>
    </source>
</evidence>
<accession>A0A2W5P825</accession>
<dbReference type="InterPro" id="IPR044144">
    <property type="entry name" value="SAF_UxaA/GarD"/>
</dbReference>
<dbReference type="GO" id="GO:0016491">
    <property type="term" value="F:oxidoreductase activity"/>
    <property type="evidence" value="ECO:0007669"/>
    <property type="project" value="InterPro"/>
</dbReference>
<gene>
    <name evidence="3" type="ORF">DI544_06855</name>
</gene>
<sequence>MASQHGHGGSDGTRRREAIVSDAIGADYGMGTAAIGNLYRAVDDDTADATVAAAIGAGLRYFDTAPYYGFGLAERRLGAALARHDPDATCRVSTKVGRRLVPGGERGGDRHGFVAGDPYAPVFDYTADGVRRCFDDSLSRLRRGRVEVLLAHDLGRMTHGDDHARHLRDFLDGGYGAMVALRDAGLVGAIGVGVNEIAVCEEVLERVPLDVILLAGRYTLLDRSAAGLLDRCHRQGVRVIVGGAYNSGILARDPADADPGESHYDYATPSDAVVARTRALARTCARHGVALPAAAIQFPLRHPAVDRVLAGLASPAEVAALRERAAVTVPDALWSALEGGGRQQLILLHPDDNVLVCVAPIAAGDLLPVSGGTTPAREGVTVGHKVARQALRPGDKVIKYGAPIGSMTAAAAAGQWVHMHNMKSDYIASHTRSAVTEQRA</sequence>
<dbReference type="AlphaFoldDB" id="A0A2W5P825"/>
<dbReference type="InterPro" id="IPR023210">
    <property type="entry name" value="NADP_OxRdtase_dom"/>
</dbReference>
<dbReference type="Pfam" id="PF00248">
    <property type="entry name" value="Aldo_ket_red"/>
    <property type="match status" value="1"/>
</dbReference>